<dbReference type="Pfam" id="PF10988">
    <property type="entry name" value="DUF2807"/>
    <property type="match status" value="1"/>
</dbReference>
<keyword evidence="1" id="KW-0732">Signal</keyword>
<evidence type="ECO:0000313" key="4">
    <source>
        <dbReference type="Proteomes" id="UP000656274"/>
    </source>
</evidence>
<evidence type="ECO:0000313" key="3">
    <source>
        <dbReference type="EMBL" id="MBE9575758.1"/>
    </source>
</evidence>
<dbReference type="EMBL" id="JADFTZ010000001">
    <property type="protein sequence ID" value="MBE9575758.1"/>
    <property type="molecule type" value="Genomic_DNA"/>
</dbReference>
<name>A0ABR9WPA3_9FLAO</name>
<accession>A0ABR9WPA3</accession>
<evidence type="ECO:0000259" key="2">
    <source>
        <dbReference type="Pfam" id="PF10988"/>
    </source>
</evidence>
<dbReference type="RefSeq" id="WP_194093640.1">
    <property type="nucleotide sequence ID" value="NZ_JADFTZ010000001.1"/>
</dbReference>
<comment type="caution">
    <text evidence="3">The sequence shown here is derived from an EMBL/GenBank/DDBJ whole genome shotgun (WGS) entry which is preliminary data.</text>
</comment>
<reference evidence="3 4" key="1">
    <citation type="submission" date="2020-10" db="EMBL/GenBank/DDBJ databases">
        <title>The genome sequence of Flavobacterium aquaticum 1Y8A.</title>
        <authorList>
            <person name="Liu Y."/>
        </authorList>
    </citation>
    <scope>NUCLEOTIDE SEQUENCE [LARGE SCALE GENOMIC DNA]</scope>
    <source>
        <strain evidence="3 4">1Y8A</strain>
    </source>
</reference>
<feature type="domain" description="Putative auto-transporter adhesin head GIN" evidence="2">
    <location>
        <begin position="43"/>
        <end position="241"/>
    </location>
</feature>
<feature type="chain" id="PRO_5046346711" evidence="1">
    <location>
        <begin position="24"/>
        <end position="256"/>
    </location>
</feature>
<organism evidence="3 4">
    <name type="scientific">Flavobacterium proteolyticum</name>
    <dbReference type="NCBI Taxonomy" id="2911683"/>
    <lineage>
        <taxon>Bacteria</taxon>
        <taxon>Pseudomonadati</taxon>
        <taxon>Bacteroidota</taxon>
        <taxon>Flavobacteriia</taxon>
        <taxon>Flavobacteriales</taxon>
        <taxon>Flavobacteriaceae</taxon>
        <taxon>Flavobacterium</taxon>
    </lineage>
</organism>
<dbReference type="Gene3D" id="2.160.20.120">
    <property type="match status" value="1"/>
</dbReference>
<dbReference type="Proteomes" id="UP000656274">
    <property type="component" value="Unassembled WGS sequence"/>
</dbReference>
<sequence length="256" mass="28572">MRKFILHIVTLCCLILVTSCGISEDCFKGNGNQITQTFPFEGFSRIKVYDGVGLVVKEGPNYEVKIKTSENIIDNLDVKLEGNMLVIKDNSSCNIARDYGQTIVYITIPDGTILPLVQELELHCKTEQKIQSDGILHSPIIRLFSIGDDGDGAGTADFHITVDNGQLVVESNNVSNFYISGHCSEMLLNFYFGDGRFYGENLRAENIKLYHRGSNDMFVYPIQKIEGTIFATGNVVLKNVPPVVNVDEVYRGRVIY</sequence>
<feature type="signal peptide" evidence="1">
    <location>
        <begin position="1"/>
        <end position="23"/>
    </location>
</feature>
<dbReference type="InterPro" id="IPR021255">
    <property type="entry name" value="DUF2807"/>
</dbReference>
<protein>
    <submittedName>
        <fullName evidence="3">DUF2807 domain-containing protein</fullName>
    </submittedName>
</protein>
<dbReference type="PROSITE" id="PS51257">
    <property type="entry name" value="PROKAR_LIPOPROTEIN"/>
    <property type="match status" value="1"/>
</dbReference>
<keyword evidence="4" id="KW-1185">Reference proteome</keyword>
<evidence type="ECO:0000256" key="1">
    <source>
        <dbReference type="SAM" id="SignalP"/>
    </source>
</evidence>
<gene>
    <name evidence="3" type="ORF">IM755_03465</name>
</gene>
<proteinExistence type="predicted"/>